<feature type="binding site" evidence="16">
    <location>
        <position position="405"/>
    </location>
    <ligand>
        <name>Zn(2+)</name>
        <dbReference type="ChEBI" id="CHEBI:29105"/>
        <label>1</label>
        <note>catalytic</note>
    </ligand>
</feature>
<gene>
    <name evidence="22" type="ORF">MELIAE_LOCUS4863</name>
</gene>
<keyword evidence="4 16" id="KW-0479">Metal-binding</keyword>
<evidence type="ECO:0000256" key="13">
    <source>
        <dbReference type="PIRSR" id="PIRSR601548-1"/>
    </source>
</evidence>
<dbReference type="PROSITE" id="PS52011">
    <property type="entry name" value="PEPTIDASE_M2"/>
    <property type="match status" value="1"/>
</dbReference>
<comment type="similarity">
    <text evidence="1 19 20">Belongs to the peptidase M2 family.</text>
</comment>
<evidence type="ECO:0000256" key="8">
    <source>
        <dbReference type="ARBA" id="ARBA00023049"/>
    </source>
</evidence>
<sequence>MISNTLGLWLLVTFAVANCKLSENQMKMFLANSYEKQTSDSCYKLNDVTFAFNTDIRNKQKEQFLLNTTLKEAKLSKEIWEKYFKDVNPEEYKDPILRRELKKLVIIGDAALEPSKLEKLTNAVNKMTSIYSTAKICPYEKQKCDLDKEGLNLEPGIEKIMSKSRNYDELVYAWKGWRNNSGAKMRNIFKDYVRLSNEAARLNKFSDNGALWRYAYEDENLIANMDELWAQVEPLYDELHKYVGRKLKCRYGNKLDLNDGLLPAHLFGNMWAQTWNNIAELVLPFPDAPSIDVEDGFKKQNYTVLKMFETSDQFFKSLGLISNAVCYDVSKGAMIEKPTDGREVLCHASAWDFCDGKTYRIKMCTEINLETFLVVHHEMGHIEYFQLYKDQSISFREGANPGFHEAVGDTISLSVSTPKHLHKINLLEKYIRNEKTSLNALMLKALDKVAFLPFGLLIDKWRWDVFNASIPEDKWNAHWWELRNKYQKIKAPIERSEKDFDPGAKYHVAGDSQYIAYFIAHILQFQFYKSLCMAAGEYNPNNKTIPLSECDFYESKAAGKILRDGLSLGHSKHWSEVLEIMTGDKKLNAQPLVEYFEPLYEYLKKENNRI</sequence>
<dbReference type="SUPFAM" id="SSF55486">
    <property type="entry name" value="Metalloproteases ('zincins'), catalytic domain"/>
    <property type="match status" value="1"/>
</dbReference>
<evidence type="ECO:0000256" key="7">
    <source>
        <dbReference type="ARBA" id="ARBA00022833"/>
    </source>
</evidence>
<keyword evidence="23" id="KW-1185">Reference proteome</keyword>
<comment type="caution">
    <text evidence="19">Lacks conserved residue(s) required for the propagation of feature annotation.</text>
</comment>
<evidence type="ECO:0000256" key="17">
    <source>
        <dbReference type="PIRSR" id="PIRSR601548-4"/>
    </source>
</evidence>
<dbReference type="FunFam" id="1.10.1370.30:FF:000004">
    <property type="entry name" value="Angiotensin-converting enzyme"/>
    <property type="match status" value="1"/>
</dbReference>
<evidence type="ECO:0000256" key="5">
    <source>
        <dbReference type="ARBA" id="ARBA00022729"/>
    </source>
</evidence>
<evidence type="ECO:0000256" key="20">
    <source>
        <dbReference type="RuleBase" id="RU361144"/>
    </source>
</evidence>
<evidence type="ECO:0000256" key="6">
    <source>
        <dbReference type="ARBA" id="ARBA00022801"/>
    </source>
</evidence>
<dbReference type="GO" id="GO:0006508">
    <property type="term" value="P:proteolysis"/>
    <property type="evidence" value="ECO:0007669"/>
    <property type="project" value="UniProtKB-KW"/>
</dbReference>
<evidence type="ECO:0000256" key="3">
    <source>
        <dbReference type="ARBA" id="ARBA00022670"/>
    </source>
</evidence>
<proteinExistence type="inferred from homology"/>
<name>A0A9P0B0S8_BRAAE</name>
<evidence type="ECO:0000313" key="23">
    <source>
        <dbReference type="Proteomes" id="UP001154078"/>
    </source>
</evidence>
<evidence type="ECO:0000256" key="15">
    <source>
        <dbReference type="PIRSR" id="PIRSR601548-2"/>
    </source>
</evidence>
<evidence type="ECO:0000256" key="4">
    <source>
        <dbReference type="ARBA" id="ARBA00022723"/>
    </source>
</evidence>
<comment type="cofactor">
    <cofactor evidence="20">
        <name>Zn(2+)</name>
        <dbReference type="ChEBI" id="CHEBI:29105"/>
    </cofactor>
    <text evidence="20">Binds 1 zinc ion per subunit.</text>
</comment>
<feature type="binding site" evidence="18">
    <location>
        <position position="381"/>
    </location>
    <ligand>
        <name>Zn(2+)</name>
        <dbReference type="ChEBI" id="CHEBI:29105"/>
        <label>2</label>
        <note>catalytic</note>
    </ligand>
</feature>
<feature type="active site" description="Proton acceptor 2" evidence="14">
    <location>
        <position position="378"/>
    </location>
</feature>
<protein>
    <recommendedName>
        <fullName evidence="12 20">Angiotensin-converting enzyme</fullName>
        <ecNumber evidence="20">3.4.-.-</ecNumber>
    </recommendedName>
</protein>
<keyword evidence="6 20" id="KW-0378">Hydrolase</keyword>
<feature type="binding site" evidence="16">
    <location>
        <position position="377"/>
    </location>
    <ligand>
        <name>Zn(2+)</name>
        <dbReference type="ChEBI" id="CHEBI:29105"/>
        <label>1</label>
        <note>catalytic</note>
    </ligand>
</feature>
<dbReference type="PANTHER" id="PTHR10514">
    <property type="entry name" value="ANGIOTENSIN-CONVERTING ENZYME"/>
    <property type="match status" value="1"/>
</dbReference>
<accession>A0A9P0B0S8</accession>
<keyword evidence="2 20" id="KW-0121">Carboxypeptidase</keyword>
<feature type="binding site" evidence="16">
    <location>
        <position position="381"/>
    </location>
    <ligand>
        <name>Zn(2+)</name>
        <dbReference type="ChEBI" id="CHEBI:29105"/>
        <label>1</label>
        <note>catalytic</note>
    </ligand>
</feature>
<keyword evidence="9 17" id="KW-1015">Disulfide bond</keyword>
<keyword evidence="7 16" id="KW-0862">Zinc</keyword>
<evidence type="ECO:0000256" key="21">
    <source>
        <dbReference type="SAM" id="SignalP"/>
    </source>
</evidence>
<dbReference type="GO" id="GO:0008237">
    <property type="term" value="F:metallopeptidase activity"/>
    <property type="evidence" value="ECO:0007669"/>
    <property type="project" value="UniProtKB-KW"/>
</dbReference>
<dbReference type="GO" id="GO:0008241">
    <property type="term" value="F:peptidyl-dipeptidase activity"/>
    <property type="evidence" value="ECO:0007669"/>
    <property type="project" value="UniProtKB-EC"/>
</dbReference>
<dbReference type="PANTHER" id="PTHR10514:SF27">
    <property type="entry name" value="ANGIOTENSIN-CONVERTING ENZYME"/>
    <property type="match status" value="1"/>
</dbReference>
<evidence type="ECO:0000256" key="16">
    <source>
        <dbReference type="PIRSR" id="PIRSR601548-3"/>
    </source>
</evidence>
<evidence type="ECO:0000256" key="1">
    <source>
        <dbReference type="ARBA" id="ARBA00008139"/>
    </source>
</evidence>
<evidence type="ECO:0000256" key="19">
    <source>
        <dbReference type="PROSITE-ProRule" id="PRU01355"/>
    </source>
</evidence>
<feature type="binding site" evidence="18">
    <location>
        <position position="377"/>
    </location>
    <ligand>
        <name>Zn(2+)</name>
        <dbReference type="ChEBI" id="CHEBI:29105"/>
        <label>2</label>
        <note>catalytic</note>
    </ligand>
</feature>
<feature type="chain" id="PRO_5040391502" description="Angiotensin-converting enzyme" evidence="21">
    <location>
        <begin position="20"/>
        <end position="610"/>
    </location>
</feature>
<dbReference type="EC" id="3.4.-.-" evidence="20"/>
<dbReference type="EMBL" id="OV121134">
    <property type="protein sequence ID" value="CAH0552700.1"/>
    <property type="molecule type" value="Genomic_DNA"/>
</dbReference>
<feature type="active site" description="Proton donor 2" evidence="14">
    <location>
        <position position="507"/>
    </location>
</feature>
<dbReference type="OrthoDB" id="10029630at2759"/>
<dbReference type="Proteomes" id="UP001154078">
    <property type="component" value="Chromosome 3"/>
</dbReference>
<dbReference type="GO" id="GO:0046872">
    <property type="term" value="F:metal ion binding"/>
    <property type="evidence" value="ECO:0007669"/>
    <property type="project" value="UniProtKB-KW"/>
</dbReference>
<dbReference type="AlphaFoldDB" id="A0A9P0B0S8"/>
<feature type="active site" description="Proton donor 1" evidence="13">
    <location>
        <position position="507"/>
    </location>
</feature>
<dbReference type="GO" id="GO:0005886">
    <property type="term" value="C:plasma membrane"/>
    <property type="evidence" value="ECO:0007669"/>
    <property type="project" value="TreeGrafter"/>
</dbReference>
<reference evidence="22" key="1">
    <citation type="submission" date="2021-12" db="EMBL/GenBank/DDBJ databases">
        <authorList>
            <person name="King R."/>
        </authorList>
    </citation>
    <scope>NUCLEOTIDE SEQUENCE</scope>
</reference>
<evidence type="ECO:0000256" key="10">
    <source>
        <dbReference type="ARBA" id="ARBA00023180"/>
    </source>
</evidence>
<keyword evidence="5 21" id="KW-0732">Signal</keyword>
<evidence type="ECO:0000256" key="11">
    <source>
        <dbReference type="ARBA" id="ARBA00036868"/>
    </source>
</evidence>
<feature type="disulfide bond" evidence="17 19">
    <location>
        <begin position="346"/>
        <end position="364"/>
    </location>
</feature>
<evidence type="ECO:0000313" key="22">
    <source>
        <dbReference type="EMBL" id="CAH0552700.1"/>
    </source>
</evidence>
<dbReference type="PRINTS" id="PR00791">
    <property type="entry name" value="PEPDIPTASEA"/>
</dbReference>
<dbReference type="GO" id="GO:0004180">
    <property type="term" value="F:carboxypeptidase activity"/>
    <property type="evidence" value="ECO:0007669"/>
    <property type="project" value="UniProtKB-KW"/>
</dbReference>
<organism evidence="22 23">
    <name type="scientific">Brassicogethes aeneus</name>
    <name type="common">Rape pollen beetle</name>
    <name type="synonym">Meligethes aeneus</name>
    <dbReference type="NCBI Taxonomy" id="1431903"/>
    <lineage>
        <taxon>Eukaryota</taxon>
        <taxon>Metazoa</taxon>
        <taxon>Ecdysozoa</taxon>
        <taxon>Arthropoda</taxon>
        <taxon>Hexapoda</taxon>
        <taxon>Insecta</taxon>
        <taxon>Pterygota</taxon>
        <taxon>Neoptera</taxon>
        <taxon>Endopterygota</taxon>
        <taxon>Coleoptera</taxon>
        <taxon>Polyphaga</taxon>
        <taxon>Cucujiformia</taxon>
        <taxon>Nitidulidae</taxon>
        <taxon>Meligethinae</taxon>
        <taxon>Brassicogethes</taxon>
    </lineage>
</organism>
<evidence type="ECO:0000256" key="9">
    <source>
        <dbReference type="ARBA" id="ARBA00023157"/>
    </source>
</evidence>
<feature type="binding site" evidence="18">
    <location>
        <position position="405"/>
    </location>
    <ligand>
        <name>Zn(2+)</name>
        <dbReference type="ChEBI" id="CHEBI:29105"/>
        <label>2</label>
        <note>catalytic</note>
    </ligand>
</feature>
<feature type="binding site" evidence="15">
    <location>
        <position position="216"/>
    </location>
    <ligand>
        <name>chloride</name>
        <dbReference type="ChEBI" id="CHEBI:17996"/>
        <label>1</label>
    </ligand>
</feature>
<dbReference type="InterPro" id="IPR001548">
    <property type="entry name" value="Peptidase_M2"/>
</dbReference>
<dbReference type="Gene3D" id="1.10.1370.30">
    <property type="match status" value="2"/>
</dbReference>
<evidence type="ECO:0000256" key="18">
    <source>
        <dbReference type="PIRSR" id="PIRSR601548-8"/>
    </source>
</evidence>
<keyword evidence="3 20" id="KW-0645">Protease</keyword>
<evidence type="ECO:0000256" key="12">
    <source>
        <dbReference type="ARBA" id="ARBA00039858"/>
    </source>
</evidence>
<comment type="catalytic activity">
    <reaction evidence="11">
        <text>Release of a C-terminal dipeptide, oligopeptide-|-Xaa-Yaa, when Xaa is not Pro, and Yaa is neither Asp nor Glu. Thus, conversion of angiotensin I to angiotensin II, with increase in vasoconstrictor activity, but no action on angiotensin II.</text>
        <dbReference type="EC" id="3.4.15.1"/>
    </reaction>
</comment>
<evidence type="ECO:0000256" key="2">
    <source>
        <dbReference type="ARBA" id="ARBA00022645"/>
    </source>
</evidence>
<evidence type="ECO:0000256" key="14">
    <source>
        <dbReference type="PIRSR" id="PIRSR601548-11"/>
    </source>
</evidence>
<feature type="signal peptide" evidence="21">
    <location>
        <begin position="1"/>
        <end position="19"/>
    </location>
</feature>
<feature type="disulfide bond" evidence="17 19">
    <location>
        <begin position="532"/>
        <end position="550"/>
    </location>
</feature>
<keyword evidence="10 20" id="KW-0325">Glycoprotein</keyword>
<keyword evidence="8 20" id="KW-0482">Metalloprotease</keyword>
<feature type="active site" description="Proton acceptor 1" evidence="13">
    <location>
        <position position="378"/>
    </location>
</feature>
<dbReference type="Pfam" id="PF01401">
    <property type="entry name" value="Peptidase_M2"/>
    <property type="match status" value="1"/>
</dbReference>
<dbReference type="CDD" id="cd06461">
    <property type="entry name" value="M2_ACE"/>
    <property type="match status" value="1"/>
</dbReference>